<gene>
    <name evidence="1" type="ORF">SAMN05192548_101355</name>
</gene>
<dbReference type="PANTHER" id="PTHR30160">
    <property type="entry name" value="TETRAACYLDISACCHARIDE 4'-KINASE-RELATED"/>
    <property type="match status" value="1"/>
</dbReference>
<dbReference type="InterPro" id="IPR051199">
    <property type="entry name" value="LPS_LOS_Heptosyltrfase"/>
</dbReference>
<dbReference type="RefSeq" id="WP_073429196.1">
    <property type="nucleotide sequence ID" value="NZ_CADFGY010000015.1"/>
</dbReference>
<sequence length="344" mass="37889">MINYLDPVSALTNAGSLLSADDSIVASYDLEIDGAPAEGYRSLTCDPAIRNANAAPFEIDYARVARLHVINGMGVTLGDSIIGLTALAAIKRAHAGISISLYRPHKTPDYVKQLYELAQPVIGQTIDLPVPLASIPDDELRIDIGNHLFWPNFSRMPMIDFFFWSLGVSPDKVDAHARSNDWLREVALPSLEKDAQPGKYVLFCPAASTPVRSIPEPVHAELVERMWRKFQLPVLGFGRVEHPRYTDITHRSANTAAFLAWVKGARFLLTSDTAAVHIAAGFDVPTVAFFTTIPAKMRVRDYPHCVPVDLPLPELAGIQASGREADLQSVKQAYRALLDTHWDL</sequence>
<dbReference type="EMBL" id="FRAB01000013">
    <property type="protein sequence ID" value="SHK09047.1"/>
    <property type="molecule type" value="Genomic_DNA"/>
</dbReference>
<dbReference type="Gene3D" id="3.40.50.2000">
    <property type="entry name" value="Glycogen Phosphorylase B"/>
    <property type="match status" value="1"/>
</dbReference>
<accession>A0A1M6PME3</accession>
<dbReference type="GO" id="GO:0009244">
    <property type="term" value="P:lipopolysaccharide core region biosynthetic process"/>
    <property type="evidence" value="ECO:0007669"/>
    <property type="project" value="TreeGrafter"/>
</dbReference>
<reference evidence="1 2" key="1">
    <citation type="submission" date="2016-11" db="EMBL/GenBank/DDBJ databases">
        <authorList>
            <person name="Jaros S."/>
            <person name="Januszkiewicz K."/>
            <person name="Wedrychowicz H."/>
        </authorList>
    </citation>
    <scope>NUCLEOTIDE SEQUENCE [LARGE SCALE GENOMIC DNA]</scope>
    <source>
        <strain evidence="1 2">LMG 20594</strain>
    </source>
</reference>
<dbReference type="STRING" id="169427.SAMN05192548_101355"/>
<name>A0A1M6PME3_9BURK</name>
<dbReference type="OrthoDB" id="8581113at2"/>
<dbReference type="SUPFAM" id="SSF53756">
    <property type="entry name" value="UDP-Glycosyltransferase/glycogen phosphorylase"/>
    <property type="match status" value="1"/>
</dbReference>
<organism evidence="1 2">
    <name type="scientific">Paraburkholderia terricola</name>
    <dbReference type="NCBI Taxonomy" id="169427"/>
    <lineage>
        <taxon>Bacteria</taxon>
        <taxon>Pseudomonadati</taxon>
        <taxon>Pseudomonadota</taxon>
        <taxon>Betaproteobacteria</taxon>
        <taxon>Burkholderiales</taxon>
        <taxon>Burkholderiaceae</taxon>
        <taxon>Paraburkholderia</taxon>
    </lineage>
</organism>
<dbReference type="AlphaFoldDB" id="A0A1M6PME3"/>
<evidence type="ECO:0000313" key="2">
    <source>
        <dbReference type="Proteomes" id="UP000184395"/>
    </source>
</evidence>
<dbReference type="Proteomes" id="UP000184395">
    <property type="component" value="Unassembled WGS sequence"/>
</dbReference>
<dbReference type="PANTHER" id="PTHR30160:SF1">
    <property type="entry name" value="LIPOPOLYSACCHARIDE 1,2-N-ACETYLGLUCOSAMINETRANSFERASE-RELATED"/>
    <property type="match status" value="1"/>
</dbReference>
<protein>
    <recommendedName>
        <fullName evidence="3">ADP-heptose:LPS heptosyltransferase</fullName>
    </recommendedName>
</protein>
<dbReference type="GO" id="GO:0005829">
    <property type="term" value="C:cytosol"/>
    <property type="evidence" value="ECO:0007669"/>
    <property type="project" value="TreeGrafter"/>
</dbReference>
<evidence type="ECO:0008006" key="3">
    <source>
        <dbReference type="Google" id="ProtNLM"/>
    </source>
</evidence>
<evidence type="ECO:0000313" key="1">
    <source>
        <dbReference type="EMBL" id="SHK09047.1"/>
    </source>
</evidence>
<dbReference type="GO" id="GO:0008713">
    <property type="term" value="F:ADP-heptose-lipopolysaccharide heptosyltransferase activity"/>
    <property type="evidence" value="ECO:0007669"/>
    <property type="project" value="TreeGrafter"/>
</dbReference>
<proteinExistence type="predicted"/>